<gene>
    <name evidence="2" type="ORF">ACETWP_12695</name>
</gene>
<feature type="domain" description="SnoaL-like" evidence="1">
    <location>
        <begin position="2"/>
        <end position="98"/>
    </location>
</feature>
<accession>A0ABV4UQV6</accession>
<evidence type="ECO:0000313" key="2">
    <source>
        <dbReference type="EMBL" id="MFB0835449.1"/>
    </source>
</evidence>
<reference evidence="2 3" key="1">
    <citation type="submission" date="2024-09" db="EMBL/GenBank/DDBJ databases">
        <authorList>
            <person name="Salinas-Garcia M.A."/>
            <person name="Prieme A."/>
        </authorList>
    </citation>
    <scope>NUCLEOTIDE SEQUENCE [LARGE SCALE GENOMIC DNA]</scope>
    <source>
        <strain evidence="2 3">DSM 21081</strain>
    </source>
</reference>
<protein>
    <submittedName>
        <fullName evidence="2">Nuclear transport factor 2 family protein</fullName>
    </submittedName>
</protein>
<organism evidence="2 3">
    <name type="scientific">Arthrobacter halodurans</name>
    <dbReference type="NCBI Taxonomy" id="516699"/>
    <lineage>
        <taxon>Bacteria</taxon>
        <taxon>Bacillati</taxon>
        <taxon>Actinomycetota</taxon>
        <taxon>Actinomycetes</taxon>
        <taxon>Micrococcales</taxon>
        <taxon>Micrococcaceae</taxon>
        <taxon>Arthrobacter</taxon>
    </lineage>
</organism>
<dbReference type="SUPFAM" id="SSF54427">
    <property type="entry name" value="NTF2-like"/>
    <property type="match status" value="1"/>
</dbReference>
<dbReference type="Proteomes" id="UP001575652">
    <property type="component" value="Unassembled WGS sequence"/>
</dbReference>
<dbReference type="Pfam" id="PF12680">
    <property type="entry name" value="SnoaL_2"/>
    <property type="match status" value="1"/>
</dbReference>
<sequence>METYIEGFRQGDHRMILGCLTDDVVWVLHGYRELRGKEAFEREIANPAFEGRPSLTIEGLVEEGDCVVAFGRGRAAFTGGRILDFVFADAFIFDGPSICRLETYQVNVGGDGEG</sequence>
<dbReference type="InterPro" id="IPR032710">
    <property type="entry name" value="NTF2-like_dom_sf"/>
</dbReference>
<proteinExistence type="predicted"/>
<dbReference type="EMBL" id="JBHDLJ010000010">
    <property type="protein sequence ID" value="MFB0835449.1"/>
    <property type="molecule type" value="Genomic_DNA"/>
</dbReference>
<keyword evidence="3" id="KW-1185">Reference proteome</keyword>
<evidence type="ECO:0000313" key="3">
    <source>
        <dbReference type="Proteomes" id="UP001575652"/>
    </source>
</evidence>
<dbReference type="Gene3D" id="3.10.450.50">
    <property type="match status" value="1"/>
</dbReference>
<name>A0ABV4UQV6_9MICC</name>
<dbReference type="InterPro" id="IPR037401">
    <property type="entry name" value="SnoaL-like"/>
</dbReference>
<comment type="caution">
    <text evidence="2">The sequence shown here is derived from an EMBL/GenBank/DDBJ whole genome shotgun (WGS) entry which is preliminary data.</text>
</comment>
<dbReference type="RefSeq" id="WP_373972619.1">
    <property type="nucleotide sequence ID" value="NZ_JBHDLJ010000010.1"/>
</dbReference>
<evidence type="ECO:0000259" key="1">
    <source>
        <dbReference type="Pfam" id="PF12680"/>
    </source>
</evidence>